<keyword evidence="5" id="KW-1185">Reference proteome</keyword>
<evidence type="ECO:0000256" key="1">
    <source>
        <dbReference type="SAM" id="MobiDB-lite"/>
    </source>
</evidence>
<dbReference type="Pfam" id="PF18646">
    <property type="entry name" value="DUF5632"/>
    <property type="match status" value="1"/>
</dbReference>
<dbReference type="EMBL" id="BLKX01000003">
    <property type="protein sequence ID" value="GFG83213.1"/>
    <property type="molecule type" value="Genomic_DNA"/>
</dbReference>
<feature type="region of interest" description="Disordered" evidence="1">
    <location>
        <begin position="174"/>
        <end position="261"/>
    </location>
</feature>
<feature type="domain" description="DUF5632" evidence="3">
    <location>
        <begin position="476"/>
        <end position="525"/>
    </location>
</feature>
<feature type="compositionally biased region" description="Pro residues" evidence="1">
    <location>
        <begin position="243"/>
        <end position="254"/>
    </location>
</feature>
<dbReference type="RefSeq" id="WP_120795187.1">
    <property type="nucleotide sequence ID" value="NZ_BLKX01000003.1"/>
</dbReference>
<evidence type="ECO:0000259" key="2">
    <source>
        <dbReference type="Pfam" id="PF18645"/>
    </source>
</evidence>
<dbReference type="Proteomes" id="UP000465240">
    <property type="component" value="Unassembled WGS sequence"/>
</dbReference>
<accession>A0ABQ1CFF9</accession>
<evidence type="ECO:0000313" key="5">
    <source>
        <dbReference type="Proteomes" id="UP000465240"/>
    </source>
</evidence>
<organism evidence="4 5">
    <name type="scientific">Mycobacterium paragordonae</name>
    <dbReference type="NCBI Taxonomy" id="1389713"/>
    <lineage>
        <taxon>Bacteria</taxon>
        <taxon>Bacillati</taxon>
        <taxon>Actinomycetota</taxon>
        <taxon>Actinomycetes</taxon>
        <taxon>Mycobacteriales</taxon>
        <taxon>Mycobacteriaceae</taxon>
        <taxon>Mycobacterium</taxon>
    </lineage>
</organism>
<proteinExistence type="predicted"/>
<reference evidence="4 5" key="1">
    <citation type="journal article" date="2019" name="Emerg. Microbes Infect.">
        <title>Comprehensive subspecies identification of 175 nontuberculous mycobacteria species based on 7547 genomic profiles.</title>
        <authorList>
            <person name="Matsumoto Y."/>
            <person name="Kinjo T."/>
            <person name="Motooka D."/>
            <person name="Nabeya D."/>
            <person name="Jung N."/>
            <person name="Uechi K."/>
            <person name="Horii T."/>
            <person name="Iida T."/>
            <person name="Fujita J."/>
            <person name="Nakamura S."/>
        </authorList>
    </citation>
    <scope>NUCLEOTIDE SEQUENCE [LARGE SCALE GENOMIC DNA]</scope>
    <source>
        <strain evidence="4 5">JCM 18565</strain>
    </source>
</reference>
<dbReference type="InterPro" id="IPR040833">
    <property type="entry name" value="DUF5631"/>
</dbReference>
<protein>
    <recommendedName>
        <fullName evidence="6">DUF4226 domain-containing protein</fullName>
    </recommendedName>
</protein>
<dbReference type="InterPro" id="IPR040604">
    <property type="entry name" value="DUF5632"/>
</dbReference>
<evidence type="ECO:0008006" key="6">
    <source>
        <dbReference type="Google" id="ProtNLM"/>
    </source>
</evidence>
<dbReference type="Pfam" id="PF18645">
    <property type="entry name" value="DUF5631"/>
    <property type="match status" value="1"/>
</dbReference>
<gene>
    <name evidence="4" type="ORF">MPRG_64890</name>
</gene>
<feature type="domain" description="DUF5631" evidence="2">
    <location>
        <begin position="568"/>
        <end position="664"/>
    </location>
</feature>
<sequence>MAGVMGGADWRALPYATVISAGNVWNPGSEHGQMHSAKRDSFAEIHTEAAANQQQIFEMLAGADVAGVSADNLMQAHQRARVTHSNNADGHDAKARGYAQAADIYTALDSSVRRIVVDAHQQIAKLKGSAAQREAAKAVILAEATEDYQRVYACAEAEMLAAGQQMLAGMARAHGREMQSIHSHLTPHGKTPKVTAAGFGTGGPPPAAPAPPTRTLGHEYVGPSSPPLPDGAGGGLAGQLVSPPAPTAPAPSAPAAPAAPAAPRVPAAPIVSGAPGVAGGAAASAEAKAPIPAGFNPGGAVSAALSGAARAVPTVVAPVVIAPHIAAAGAPVAPAVAPVMDHGGAMVSHAAPAAPVTAPPPAAAAPAAPMTPMTPMTPEPHGPLPPYGSDVRMVAATAPASPPLAPTPGPVLGSAPAAPVPGPALVRTVAAVTPAPVAGPSGGGVVLGQAAAASAGAAAGKVAADSVEQARCDDFAGAMAAQEPRLRWVAASRPDGVTMVATDLGGGWVPPGVGVPRSADLPAPGALVSLRDLVRGSGFHTELAPGHDTSGVAGVELSDTPRKLAPVSDLGWQLRQATQWRDGLPRVAHTLATAWAKGGGALPAELVELHGAMDAQRQLVLADYARSDGEVNAHELGNWMLLAAIDAVHNDQLMLADYHFRWFGTTVRT</sequence>
<evidence type="ECO:0000259" key="3">
    <source>
        <dbReference type="Pfam" id="PF18646"/>
    </source>
</evidence>
<evidence type="ECO:0000313" key="4">
    <source>
        <dbReference type="EMBL" id="GFG83213.1"/>
    </source>
</evidence>
<name>A0ABQ1CFF9_9MYCO</name>
<comment type="caution">
    <text evidence="4">The sequence shown here is derived from an EMBL/GenBank/DDBJ whole genome shotgun (WGS) entry which is preliminary data.</text>
</comment>
<feature type="compositionally biased region" description="Pro residues" evidence="1">
    <location>
        <begin position="203"/>
        <end position="212"/>
    </location>
</feature>